<keyword evidence="2" id="KW-1185">Reference proteome</keyword>
<protein>
    <submittedName>
        <fullName evidence="1">DUF3168 domain-containing protein</fullName>
    </submittedName>
</protein>
<comment type="caution">
    <text evidence="1">The sequence shown here is derived from an EMBL/GenBank/DDBJ whole genome shotgun (WGS) entry which is preliminary data.</text>
</comment>
<dbReference type="EMBL" id="SSOA01000002">
    <property type="protein sequence ID" value="THF52557.1"/>
    <property type="molecule type" value="Genomic_DNA"/>
</dbReference>
<gene>
    <name evidence="1" type="ORF">E6C51_07175</name>
</gene>
<dbReference type="InterPro" id="IPR053745">
    <property type="entry name" value="Viral_Tail_Comp_sf"/>
</dbReference>
<evidence type="ECO:0000313" key="1">
    <source>
        <dbReference type="EMBL" id="THF52557.1"/>
    </source>
</evidence>
<reference evidence="1 2" key="1">
    <citation type="submission" date="2019-04" db="EMBL/GenBank/DDBJ databases">
        <title>Rhizobium terrae sp. nov., isolated from a paddy soil.</title>
        <authorList>
            <person name="Lin S.-Y."/>
            <person name="Hameed A."/>
            <person name="Huang H.-I."/>
            <person name="Young C.-C."/>
        </authorList>
    </citation>
    <scope>NUCLEOTIDE SEQUENCE [LARGE SCALE GENOMIC DNA]</scope>
    <source>
        <strain evidence="1 2">CC-HIH110</strain>
    </source>
</reference>
<accession>A0A4S4A2F2</accession>
<dbReference type="Proteomes" id="UP000310754">
    <property type="component" value="Unassembled WGS sequence"/>
</dbReference>
<dbReference type="InterPro" id="IPR021508">
    <property type="entry name" value="Gp17-like"/>
</dbReference>
<evidence type="ECO:0000313" key="2">
    <source>
        <dbReference type="Proteomes" id="UP000310754"/>
    </source>
</evidence>
<dbReference type="Pfam" id="PF11367">
    <property type="entry name" value="Tail_completion_gp17"/>
    <property type="match status" value="1"/>
</dbReference>
<sequence length="137" mass="14956">MRSVGMTSPINSLLRAMTSTLLANATVLGMVGRDGIKDRRLLFSAEPYVMVGDMESKDLSTDGDGLLECFVTLQVWSSTSRREVETLADLLRDLLHDAALTLDGATLVSILHVKTVSRREAKTALYLAEVQFRAVLG</sequence>
<organism evidence="1 2">
    <name type="scientific">Allorhizobium terrae</name>
    <dbReference type="NCBI Taxonomy" id="1848972"/>
    <lineage>
        <taxon>Bacteria</taxon>
        <taxon>Pseudomonadati</taxon>
        <taxon>Pseudomonadota</taxon>
        <taxon>Alphaproteobacteria</taxon>
        <taxon>Hyphomicrobiales</taxon>
        <taxon>Rhizobiaceae</taxon>
        <taxon>Rhizobium/Agrobacterium group</taxon>
        <taxon>Allorhizobium</taxon>
    </lineage>
</organism>
<name>A0A4S4A2F2_9HYPH</name>
<proteinExistence type="predicted"/>
<dbReference type="AlphaFoldDB" id="A0A4S4A2F2"/>
<dbReference type="Gene3D" id="3.30.2000.30">
    <property type="match status" value="1"/>
</dbReference>